<reference evidence="4 5" key="1">
    <citation type="journal article" date="2024" name="J Genomics">
        <title>Draft genome sequencing and assembly of Favolaschia claudopus CIRM-BRFM 2984 isolated from oak limbs.</title>
        <authorList>
            <person name="Navarro D."/>
            <person name="Drula E."/>
            <person name="Chaduli D."/>
            <person name="Cazenave R."/>
            <person name="Ahrendt S."/>
            <person name="Wang J."/>
            <person name="Lipzen A."/>
            <person name="Daum C."/>
            <person name="Barry K."/>
            <person name="Grigoriev I.V."/>
            <person name="Favel A."/>
            <person name="Rosso M.N."/>
            <person name="Martin F."/>
        </authorList>
    </citation>
    <scope>NUCLEOTIDE SEQUENCE [LARGE SCALE GENOMIC DNA]</scope>
    <source>
        <strain evidence="4 5">CIRM-BRFM 2984</strain>
    </source>
</reference>
<dbReference type="Proteomes" id="UP001362999">
    <property type="component" value="Unassembled WGS sequence"/>
</dbReference>
<sequence length="546" mass="62241">MSDILSNFRTGYERLEKRVRIALRTQIGDRQQLEKHIRECARFLMAAEEHNASFPAAELAQLRKSIHAMTRSLEDAVNRSSDPLTDPMLSVVGVDSPPQGRRRRGRPRKDIDKTFLEGALKLRGSAGIARALQCHPRTVRRNALHHGLVGAGPPVYQDTYDSNGEPQRLWQSTGPAIASISNVPDELDAQVADILNLFPNFGRGMIAGALLARGFRVPEARIQEAYLRVHGVPRYFGDRAVERRIYSVPGVNSLWHHDGQHGLIRWKFLTHAFIDGKSRFLTSIRVSDNNRATTVLYVFEDGVRLHGCPSRVRGDHGTENYRVAQRMEELRGVGRGSYIWGRSVHNIRIERLWVDFTSGIGDKWATFFFDLELYYGLSHDNPAHIWLLHHLFLEQLNQEVQEWADAWNSHKIRLEGERRQSPREMFTFGLLLQGPRGLSHAELEAPVDIDNFGIDWEAQTNTRLVQHFAEHNDQTWSEADPFAPFTAPESLNEVVVDPPEGPLSEEEVAELDFQLAELVDLSSTDMNVRKVVWREALRICNSFFNE</sequence>
<dbReference type="GO" id="GO:0015074">
    <property type="term" value="P:DNA integration"/>
    <property type="evidence" value="ECO:0007669"/>
    <property type="project" value="InterPro"/>
</dbReference>
<dbReference type="AlphaFoldDB" id="A0AAW0B8T9"/>
<dbReference type="InterPro" id="IPR012337">
    <property type="entry name" value="RNaseH-like_sf"/>
</dbReference>
<accession>A0AAW0B8T9</accession>
<dbReference type="PROSITE" id="PS50994">
    <property type="entry name" value="INTEGRASE"/>
    <property type="match status" value="1"/>
</dbReference>
<dbReference type="Pfam" id="PF24764">
    <property type="entry name" value="rva_4"/>
    <property type="match status" value="1"/>
</dbReference>
<dbReference type="PANTHER" id="PTHR46791">
    <property type="entry name" value="EXPRESSED PROTEIN"/>
    <property type="match status" value="1"/>
</dbReference>
<evidence type="ECO:0000313" key="5">
    <source>
        <dbReference type="Proteomes" id="UP001362999"/>
    </source>
</evidence>
<dbReference type="SUPFAM" id="SSF53098">
    <property type="entry name" value="Ribonuclease H-like"/>
    <property type="match status" value="1"/>
</dbReference>
<evidence type="ECO:0000256" key="1">
    <source>
        <dbReference type="ARBA" id="ARBA00022884"/>
    </source>
</evidence>
<dbReference type="InterPro" id="IPR001584">
    <property type="entry name" value="Integrase_cat-core"/>
</dbReference>
<gene>
    <name evidence="4" type="ORF">R3P38DRAFT_2628623</name>
</gene>
<keyword evidence="5" id="KW-1185">Reference proteome</keyword>
<dbReference type="EMBL" id="JAWWNJ010000037">
    <property type="protein sequence ID" value="KAK7022179.1"/>
    <property type="molecule type" value="Genomic_DNA"/>
</dbReference>
<proteinExistence type="predicted"/>
<dbReference type="GO" id="GO:0005634">
    <property type="term" value="C:nucleus"/>
    <property type="evidence" value="ECO:0007669"/>
    <property type="project" value="UniProtKB-ARBA"/>
</dbReference>
<comment type="caution">
    <text evidence="4">The sequence shown here is derived from an EMBL/GenBank/DDBJ whole genome shotgun (WGS) entry which is preliminary data.</text>
</comment>
<dbReference type="PANTHER" id="PTHR46791:SF5">
    <property type="entry name" value="CLR5 DOMAIN-CONTAINING PROTEIN-RELATED"/>
    <property type="match status" value="1"/>
</dbReference>
<evidence type="ECO:0000256" key="2">
    <source>
        <dbReference type="SAM" id="MobiDB-lite"/>
    </source>
</evidence>
<dbReference type="InterPro" id="IPR058913">
    <property type="entry name" value="Integrase_dom_put"/>
</dbReference>
<organism evidence="4 5">
    <name type="scientific">Favolaschia claudopus</name>
    <dbReference type="NCBI Taxonomy" id="2862362"/>
    <lineage>
        <taxon>Eukaryota</taxon>
        <taxon>Fungi</taxon>
        <taxon>Dikarya</taxon>
        <taxon>Basidiomycota</taxon>
        <taxon>Agaricomycotina</taxon>
        <taxon>Agaricomycetes</taxon>
        <taxon>Agaricomycetidae</taxon>
        <taxon>Agaricales</taxon>
        <taxon>Marasmiineae</taxon>
        <taxon>Mycenaceae</taxon>
        <taxon>Favolaschia</taxon>
    </lineage>
</organism>
<feature type="domain" description="Integrase catalytic" evidence="3">
    <location>
        <begin position="245"/>
        <end position="430"/>
    </location>
</feature>
<evidence type="ECO:0000313" key="4">
    <source>
        <dbReference type="EMBL" id="KAK7022179.1"/>
    </source>
</evidence>
<dbReference type="Gene3D" id="3.30.420.10">
    <property type="entry name" value="Ribonuclease H-like superfamily/Ribonuclease H"/>
    <property type="match status" value="1"/>
</dbReference>
<protein>
    <recommendedName>
        <fullName evidence="3">Integrase catalytic domain-containing protein</fullName>
    </recommendedName>
</protein>
<keyword evidence="1" id="KW-0694">RNA-binding</keyword>
<name>A0AAW0B8T9_9AGAR</name>
<feature type="region of interest" description="Disordered" evidence="2">
    <location>
        <begin position="77"/>
        <end position="110"/>
    </location>
</feature>
<evidence type="ECO:0000259" key="3">
    <source>
        <dbReference type="PROSITE" id="PS50994"/>
    </source>
</evidence>
<dbReference type="InterPro" id="IPR036397">
    <property type="entry name" value="RNaseH_sf"/>
</dbReference>
<dbReference type="GO" id="GO:0003723">
    <property type="term" value="F:RNA binding"/>
    <property type="evidence" value="ECO:0007669"/>
    <property type="project" value="UniProtKB-KW"/>
</dbReference>